<dbReference type="SUPFAM" id="SSF54236">
    <property type="entry name" value="Ubiquitin-like"/>
    <property type="match status" value="1"/>
</dbReference>
<dbReference type="SMART" id="SM01246">
    <property type="entry name" value="Josephin"/>
    <property type="match status" value="1"/>
</dbReference>
<feature type="active site" evidence="11 12">
    <location>
        <position position="138"/>
    </location>
</feature>
<keyword evidence="6 12" id="KW-0378">Hydrolase</keyword>
<comment type="subcellular location">
    <subcellularLocation>
        <location evidence="2">Nucleus</location>
    </subcellularLocation>
</comment>
<feature type="region of interest" description="Disordered" evidence="13">
    <location>
        <begin position="347"/>
        <end position="367"/>
    </location>
</feature>
<organism evidence="16 17">
    <name type="scientific">Cymbomonas tetramitiformis</name>
    <dbReference type="NCBI Taxonomy" id="36881"/>
    <lineage>
        <taxon>Eukaryota</taxon>
        <taxon>Viridiplantae</taxon>
        <taxon>Chlorophyta</taxon>
        <taxon>Pyramimonadophyceae</taxon>
        <taxon>Pyramimonadales</taxon>
        <taxon>Pyramimonadaceae</taxon>
        <taxon>Cymbomonas</taxon>
    </lineage>
</organism>
<dbReference type="CDD" id="cd01767">
    <property type="entry name" value="UBX"/>
    <property type="match status" value="1"/>
</dbReference>
<feature type="domain" description="Josephin" evidence="15">
    <location>
        <begin position="5"/>
        <end position="184"/>
    </location>
</feature>
<dbReference type="Pfam" id="PF02099">
    <property type="entry name" value="Josephin"/>
    <property type="match status" value="1"/>
</dbReference>
<keyword evidence="10" id="KW-0539">Nucleus</keyword>
<protein>
    <recommendedName>
        <fullName evidence="3">ubiquitinyl hydrolase 1</fullName>
        <ecNumber evidence="3">3.4.19.12</ecNumber>
    </recommendedName>
</protein>
<feature type="active site" description="Proton acceptor" evidence="11">
    <location>
        <position position="123"/>
    </location>
</feature>
<dbReference type="PROSITE" id="PS50033">
    <property type="entry name" value="UBX"/>
    <property type="match status" value="1"/>
</dbReference>
<dbReference type="AlphaFoldDB" id="A0AAE0L5C6"/>
<evidence type="ECO:0000259" key="14">
    <source>
        <dbReference type="PROSITE" id="PS50033"/>
    </source>
</evidence>
<dbReference type="PANTHER" id="PTHR14159">
    <property type="entry name" value="ATAXIN-3-RELATED"/>
    <property type="match status" value="1"/>
</dbReference>
<evidence type="ECO:0000256" key="4">
    <source>
        <dbReference type="ARBA" id="ARBA00022670"/>
    </source>
</evidence>
<dbReference type="Gene3D" id="3.90.70.40">
    <property type="match status" value="1"/>
</dbReference>
<feature type="active site" evidence="12">
    <location>
        <position position="18"/>
    </location>
</feature>
<name>A0AAE0L5C6_9CHLO</name>
<dbReference type="GO" id="GO:0016579">
    <property type="term" value="P:protein deubiquitination"/>
    <property type="evidence" value="ECO:0007669"/>
    <property type="project" value="InterPro"/>
</dbReference>
<evidence type="ECO:0000256" key="5">
    <source>
        <dbReference type="ARBA" id="ARBA00022786"/>
    </source>
</evidence>
<evidence type="ECO:0000256" key="13">
    <source>
        <dbReference type="SAM" id="MobiDB-lite"/>
    </source>
</evidence>
<dbReference type="InterPro" id="IPR001012">
    <property type="entry name" value="UBX_dom"/>
</dbReference>
<dbReference type="Gene3D" id="1.10.287.10">
    <property type="entry name" value="S15/NS1, RNA-binding"/>
    <property type="match status" value="1"/>
</dbReference>
<proteinExistence type="predicted"/>
<dbReference type="EMBL" id="LGRX02008845">
    <property type="protein sequence ID" value="KAK3272673.1"/>
    <property type="molecule type" value="Genomic_DNA"/>
</dbReference>
<evidence type="ECO:0000313" key="16">
    <source>
        <dbReference type="EMBL" id="KAK3272673.1"/>
    </source>
</evidence>
<evidence type="ECO:0000313" key="17">
    <source>
        <dbReference type="Proteomes" id="UP001190700"/>
    </source>
</evidence>
<dbReference type="PANTHER" id="PTHR14159:SF0">
    <property type="entry name" value="ATAXIN-3-RELATED"/>
    <property type="match status" value="1"/>
</dbReference>
<keyword evidence="17" id="KW-1185">Reference proteome</keyword>
<evidence type="ECO:0000256" key="3">
    <source>
        <dbReference type="ARBA" id="ARBA00012759"/>
    </source>
</evidence>
<dbReference type="EC" id="3.4.19.12" evidence="3"/>
<gene>
    <name evidence="16" type="ORF">CYMTET_19044</name>
</gene>
<reference evidence="16 17" key="1">
    <citation type="journal article" date="2015" name="Genome Biol. Evol.">
        <title>Comparative Genomics of a Bacterivorous Green Alga Reveals Evolutionary Causalities and Consequences of Phago-Mixotrophic Mode of Nutrition.</title>
        <authorList>
            <person name="Burns J.A."/>
            <person name="Paasch A."/>
            <person name="Narechania A."/>
            <person name="Kim E."/>
        </authorList>
    </citation>
    <scope>NUCLEOTIDE SEQUENCE [LARGE SCALE GENOMIC DNA]</scope>
    <source>
        <strain evidence="16 17">PLY_AMNH</strain>
    </source>
</reference>
<accession>A0AAE0L5C6</accession>
<dbReference type="Gene3D" id="3.10.20.90">
    <property type="entry name" value="Phosphatidylinositol 3-kinase Catalytic Subunit, Chain A, domain 1"/>
    <property type="match status" value="1"/>
</dbReference>
<dbReference type="SMART" id="SM00726">
    <property type="entry name" value="UIM"/>
    <property type="match status" value="3"/>
</dbReference>
<keyword evidence="5" id="KW-0833">Ubl conjugation pathway</keyword>
<dbReference type="Pfam" id="PF00789">
    <property type="entry name" value="UBX"/>
    <property type="match status" value="1"/>
</dbReference>
<evidence type="ECO:0000259" key="15">
    <source>
        <dbReference type="PROSITE" id="PS50957"/>
    </source>
</evidence>
<evidence type="ECO:0000256" key="12">
    <source>
        <dbReference type="PROSITE-ProRule" id="PRU00331"/>
    </source>
</evidence>
<dbReference type="Gene3D" id="6.10.140.100">
    <property type="match status" value="1"/>
</dbReference>
<dbReference type="SMART" id="SM00166">
    <property type="entry name" value="UBX"/>
    <property type="match status" value="1"/>
</dbReference>
<keyword evidence="9" id="KW-0804">Transcription</keyword>
<dbReference type="PRINTS" id="PR01233">
    <property type="entry name" value="JOSEPHIN"/>
</dbReference>
<keyword evidence="7" id="KW-0788">Thiol protease</keyword>
<dbReference type="InterPro" id="IPR006155">
    <property type="entry name" value="Josephin"/>
</dbReference>
<keyword evidence="4" id="KW-0645">Protease</keyword>
<evidence type="ECO:0000256" key="1">
    <source>
        <dbReference type="ARBA" id="ARBA00000707"/>
    </source>
</evidence>
<evidence type="ECO:0000256" key="10">
    <source>
        <dbReference type="ARBA" id="ARBA00023242"/>
    </source>
</evidence>
<dbReference type="InterPro" id="IPR003903">
    <property type="entry name" value="UIM_dom"/>
</dbReference>
<dbReference type="Proteomes" id="UP001190700">
    <property type="component" value="Unassembled WGS sequence"/>
</dbReference>
<feature type="active site" evidence="12">
    <location>
        <position position="123"/>
    </location>
</feature>
<dbReference type="InterPro" id="IPR033865">
    <property type="entry name" value="Ataxin-3"/>
</dbReference>
<keyword evidence="8" id="KW-0805">Transcription regulation</keyword>
<evidence type="ECO:0000256" key="6">
    <source>
        <dbReference type="ARBA" id="ARBA00022801"/>
    </source>
</evidence>
<feature type="domain" description="UBX" evidence="14">
    <location>
        <begin position="377"/>
        <end position="452"/>
    </location>
</feature>
<dbReference type="PROSITE" id="PS50957">
    <property type="entry name" value="JOSEPHIN"/>
    <property type="match status" value="1"/>
</dbReference>
<dbReference type="InterPro" id="IPR029071">
    <property type="entry name" value="Ubiquitin-like_domsf"/>
</dbReference>
<dbReference type="GO" id="GO:0004843">
    <property type="term" value="F:cysteine-type deubiquitinase activity"/>
    <property type="evidence" value="ECO:0007669"/>
    <property type="project" value="UniProtKB-EC"/>
</dbReference>
<dbReference type="GO" id="GO:0006508">
    <property type="term" value="P:proteolysis"/>
    <property type="evidence" value="ECO:0007669"/>
    <property type="project" value="UniProtKB-KW"/>
</dbReference>
<evidence type="ECO:0000256" key="9">
    <source>
        <dbReference type="ARBA" id="ARBA00023163"/>
    </source>
</evidence>
<evidence type="ECO:0000256" key="7">
    <source>
        <dbReference type="ARBA" id="ARBA00022807"/>
    </source>
</evidence>
<feature type="active site" description="Nucleophile" evidence="11">
    <location>
        <position position="18"/>
    </location>
</feature>
<comment type="catalytic activity">
    <reaction evidence="1">
        <text>Thiol-dependent hydrolysis of ester, thioester, amide, peptide and isopeptide bonds formed by the C-terminal Gly of ubiquitin (a 76-residue protein attached to proteins as an intracellular targeting signal).</text>
        <dbReference type="EC" id="3.4.19.12"/>
    </reaction>
</comment>
<sequence length="457" mass="48160">MSGQQSILYHEPQVASLCGCHALNTLLQGPFFSEVDLASIAQDLDARERQLMMESGKESADFLKFLAEDSGNVAADGNFSIQVLSKALELWQLTCLPITNPAAGAAQHEPEKEMAFLCNLREHWFTIRRVDGEWFNFNSLFPAPAPLSQFYLQTFLSSLQQEGYTIFVVRGRLAPHGEPTDVAAGGPGNWMTVAQAAQATKGAEEAKQRGAMLKLAEGAMARASSGQSIQFHPRDPFQPTAGHTGLEVDGDGEAEQIQAAIAASLHDAGLSGGGWGSGLAGGLPSAQHTTPMYDQDVDADMAAAIAASLAEPHAGVAQPPPPPPTSDADELAAGIALSLAGGAPVHDTARGALQPGQMSPHDGASNAVEVPEEPEVGMAGVVDLGIRLPHGERLTRRFLEGTQTRAVAAFVAAKGVDMTVHHFETSFPKTTLTADETTLAEAGIRGRSMLMVVRNNS</sequence>
<dbReference type="GO" id="GO:0005634">
    <property type="term" value="C:nucleus"/>
    <property type="evidence" value="ECO:0007669"/>
    <property type="project" value="UniProtKB-SubCell"/>
</dbReference>
<evidence type="ECO:0000256" key="11">
    <source>
        <dbReference type="PIRSR" id="PIRSR633865-1"/>
    </source>
</evidence>
<comment type="caution">
    <text evidence="16">The sequence shown here is derived from an EMBL/GenBank/DDBJ whole genome shotgun (WGS) entry which is preliminary data.</text>
</comment>
<evidence type="ECO:0000256" key="8">
    <source>
        <dbReference type="ARBA" id="ARBA00023015"/>
    </source>
</evidence>
<evidence type="ECO:0000256" key="2">
    <source>
        <dbReference type="ARBA" id="ARBA00004123"/>
    </source>
</evidence>